<accession>A0AAV0G4C0</accession>
<proteinExistence type="predicted"/>
<dbReference type="Proteomes" id="UP001152523">
    <property type="component" value="Unassembled WGS sequence"/>
</dbReference>
<dbReference type="AlphaFoldDB" id="A0AAV0G4C0"/>
<organism evidence="1 2">
    <name type="scientific">Cuscuta epithymum</name>
    <dbReference type="NCBI Taxonomy" id="186058"/>
    <lineage>
        <taxon>Eukaryota</taxon>
        <taxon>Viridiplantae</taxon>
        <taxon>Streptophyta</taxon>
        <taxon>Embryophyta</taxon>
        <taxon>Tracheophyta</taxon>
        <taxon>Spermatophyta</taxon>
        <taxon>Magnoliopsida</taxon>
        <taxon>eudicotyledons</taxon>
        <taxon>Gunneridae</taxon>
        <taxon>Pentapetalae</taxon>
        <taxon>asterids</taxon>
        <taxon>lamiids</taxon>
        <taxon>Solanales</taxon>
        <taxon>Convolvulaceae</taxon>
        <taxon>Cuscuteae</taxon>
        <taxon>Cuscuta</taxon>
        <taxon>Cuscuta subgen. Cuscuta</taxon>
    </lineage>
</organism>
<evidence type="ECO:0000313" key="2">
    <source>
        <dbReference type="Proteomes" id="UP001152523"/>
    </source>
</evidence>
<dbReference type="InterPro" id="IPR013083">
    <property type="entry name" value="Znf_RING/FYVE/PHD"/>
</dbReference>
<comment type="caution">
    <text evidence="1">The sequence shown here is derived from an EMBL/GenBank/DDBJ whole genome shotgun (WGS) entry which is preliminary data.</text>
</comment>
<dbReference type="Gene3D" id="3.30.40.10">
    <property type="entry name" value="Zinc/RING finger domain, C3HC4 (zinc finger)"/>
    <property type="match status" value="1"/>
</dbReference>
<gene>
    <name evidence="1" type="ORF">CEPIT_LOCUS39728</name>
</gene>
<evidence type="ECO:0000313" key="1">
    <source>
        <dbReference type="EMBL" id="CAH9142213.1"/>
    </source>
</evidence>
<name>A0AAV0G4C0_9ASTE</name>
<keyword evidence="2" id="KW-1185">Reference proteome</keyword>
<dbReference type="EMBL" id="CAMAPF010001038">
    <property type="protein sequence ID" value="CAH9142213.1"/>
    <property type="molecule type" value="Genomic_DNA"/>
</dbReference>
<reference evidence="1" key="1">
    <citation type="submission" date="2022-07" db="EMBL/GenBank/DDBJ databases">
        <authorList>
            <person name="Macas J."/>
            <person name="Novak P."/>
            <person name="Neumann P."/>
        </authorList>
    </citation>
    <scope>NUCLEOTIDE SEQUENCE</scope>
</reference>
<sequence length="367" mass="41388">MDYMCNELEESFQCHEHVVRRATFEVRNPDAANRRLSRATVTTIDFMCRSNHRFTAYEDGAKDSAIDVVPRKFLETSSSIEFADIVNCKLGEIRAAIRRKLFSLGGGIFDKWNEFEGTVSGITAAVRDLGACKVARVFVDVKLFHIRRERVLLPDLKSLTGDAVTLPGSHGGGEKSFCAVCLEGLKLKAREVVKTPIAARRFHAKNIRKWRRKIHQYPLCRSEPTLTETAVKENKEREFYAGYSGTTSPPPSSLPLPSFLREKSEKDLRKFNAGFSVMTSPPPPPSSLPLPSFLRKKSKKHPRISISTVTLHLFYAGFSVMTSPPPSYLRISKSTVMLLLAYGVLRHVGCRSDFSICIFHYLQTRIR</sequence>
<protein>
    <submittedName>
        <fullName evidence="1">Uncharacterized protein</fullName>
    </submittedName>
</protein>